<keyword evidence="2" id="KW-1185">Reference proteome</keyword>
<proteinExistence type="predicted"/>
<gene>
    <name evidence="1" type="ORF">O181_087300</name>
</gene>
<dbReference type="InterPro" id="IPR043502">
    <property type="entry name" value="DNA/RNA_pol_sf"/>
</dbReference>
<sequence length="157" mass="18425">MSKELINVLSTYKNAFSSYNESLGAIRQHDAYINLNIDIPYPHLLRRPAYPEISREREAFERHIKELIQHGLLQKVSPNKEVEVMTPVLIARHNDKSRIVGDLRELNTYTVPDRYINCIIQENLTQLSKSKYIASMDELKGFHQRVLTLWNSFLVWD</sequence>
<dbReference type="Proteomes" id="UP000765509">
    <property type="component" value="Unassembled WGS sequence"/>
</dbReference>
<organism evidence="1 2">
    <name type="scientific">Austropuccinia psidii MF-1</name>
    <dbReference type="NCBI Taxonomy" id="1389203"/>
    <lineage>
        <taxon>Eukaryota</taxon>
        <taxon>Fungi</taxon>
        <taxon>Dikarya</taxon>
        <taxon>Basidiomycota</taxon>
        <taxon>Pucciniomycotina</taxon>
        <taxon>Pucciniomycetes</taxon>
        <taxon>Pucciniales</taxon>
        <taxon>Sphaerophragmiaceae</taxon>
        <taxon>Austropuccinia</taxon>
    </lineage>
</organism>
<protein>
    <submittedName>
        <fullName evidence="1">Uncharacterized protein</fullName>
    </submittedName>
</protein>
<evidence type="ECO:0000313" key="1">
    <source>
        <dbReference type="EMBL" id="MBW0547585.1"/>
    </source>
</evidence>
<dbReference type="OrthoDB" id="6776860at2759"/>
<dbReference type="Gene3D" id="3.10.10.10">
    <property type="entry name" value="HIV Type 1 Reverse Transcriptase, subunit A, domain 1"/>
    <property type="match status" value="1"/>
</dbReference>
<dbReference type="Gene3D" id="3.30.70.270">
    <property type="match status" value="1"/>
</dbReference>
<comment type="caution">
    <text evidence="1">The sequence shown here is derived from an EMBL/GenBank/DDBJ whole genome shotgun (WGS) entry which is preliminary data.</text>
</comment>
<dbReference type="SUPFAM" id="SSF56672">
    <property type="entry name" value="DNA/RNA polymerases"/>
    <property type="match status" value="1"/>
</dbReference>
<dbReference type="AlphaFoldDB" id="A0A9Q3IPJ5"/>
<reference evidence="1" key="1">
    <citation type="submission" date="2021-03" db="EMBL/GenBank/DDBJ databases">
        <title>Draft genome sequence of rust myrtle Austropuccinia psidii MF-1, a brazilian biotype.</title>
        <authorList>
            <person name="Quecine M.C."/>
            <person name="Pachon D.M.R."/>
            <person name="Bonatelli M.L."/>
            <person name="Correr F.H."/>
            <person name="Franceschini L.M."/>
            <person name="Leite T.F."/>
            <person name="Margarido G.R.A."/>
            <person name="Almeida C.A."/>
            <person name="Ferrarezi J.A."/>
            <person name="Labate C.A."/>
        </authorList>
    </citation>
    <scope>NUCLEOTIDE SEQUENCE</scope>
    <source>
        <strain evidence="1">MF-1</strain>
    </source>
</reference>
<dbReference type="EMBL" id="AVOT02052659">
    <property type="protein sequence ID" value="MBW0547585.1"/>
    <property type="molecule type" value="Genomic_DNA"/>
</dbReference>
<name>A0A9Q3IPJ5_9BASI</name>
<accession>A0A9Q3IPJ5</accession>
<dbReference type="InterPro" id="IPR043128">
    <property type="entry name" value="Rev_trsase/Diguanyl_cyclase"/>
</dbReference>
<evidence type="ECO:0000313" key="2">
    <source>
        <dbReference type="Proteomes" id="UP000765509"/>
    </source>
</evidence>